<organism evidence="1">
    <name type="scientific">hydrothermal vent metagenome</name>
    <dbReference type="NCBI Taxonomy" id="652676"/>
    <lineage>
        <taxon>unclassified sequences</taxon>
        <taxon>metagenomes</taxon>
        <taxon>ecological metagenomes</taxon>
    </lineage>
</organism>
<dbReference type="AlphaFoldDB" id="A0A1W1BL53"/>
<name>A0A1W1BL53_9ZZZZ</name>
<gene>
    <name evidence="1" type="ORF">MNB_SV-3-1244</name>
</gene>
<proteinExistence type="predicted"/>
<protein>
    <submittedName>
        <fullName evidence="1">Uncharacterized protein</fullName>
    </submittedName>
</protein>
<dbReference type="EMBL" id="FPHI01000007">
    <property type="protein sequence ID" value="SFV54229.1"/>
    <property type="molecule type" value="Genomic_DNA"/>
</dbReference>
<evidence type="ECO:0000313" key="1">
    <source>
        <dbReference type="EMBL" id="SFV54229.1"/>
    </source>
</evidence>
<accession>A0A1W1BL53</accession>
<sequence length="55" mass="6229">MLATAQDMEELGDKTNFDTEIISNNLKVRELDQEIYKIDAQLELLGLYVNVADAL</sequence>
<reference evidence="1" key="1">
    <citation type="submission" date="2016-10" db="EMBL/GenBank/DDBJ databases">
        <authorList>
            <person name="de Groot N.N."/>
        </authorList>
    </citation>
    <scope>NUCLEOTIDE SEQUENCE</scope>
</reference>